<evidence type="ECO:0008006" key="4">
    <source>
        <dbReference type="Google" id="ProtNLM"/>
    </source>
</evidence>
<reference evidence="3" key="1">
    <citation type="submission" date="2023-07" db="EMBL/GenBank/DDBJ databases">
        <title>30 novel species of actinomycetes from the DSMZ collection.</title>
        <authorList>
            <person name="Nouioui I."/>
        </authorList>
    </citation>
    <scope>NUCLEOTIDE SEQUENCE [LARGE SCALE GENOMIC DNA]</scope>
    <source>
        <strain evidence="3">DSM 40932</strain>
    </source>
</reference>
<accession>A0ABU2W6S4</accession>
<evidence type="ECO:0000313" key="2">
    <source>
        <dbReference type="EMBL" id="MDT0493568.1"/>
    </source>
</evidence>
<evidence type="ECO:0000313" key="3">
    <source>
        <dbReference type="Proteomes" id="UP001180556"/>
    </source>
</evidence>
<protein>
    <recommendedName>
        <fullName evidence="4">Extracellular repeat protein, HAF family</fullName>
    </recommendedName>
</protein>
<dbReference type="RefSeq" id="WP_311603854.1">
    <property type="nucleotide sequence ID" value="NZ_JAVRFG010000034.1"/>
</dbReference>
<comment type="caution">
    <text evidence="2">The sequence shown here is derived from an EMBL/GenBank/DDBJ whole genome shotgun (WGS) entry which is preliminary data.</text>
</comment>
<dbReference type="Proteomes" id="UP001180556">
    <property type="component" value="Unassembled WGS sequence"/>
</dbReference>
<proteinExistence type="predicted"/>
<dbReference type="EMBL" id="JAVRFG010000034">
    <property type="protein sequence ID" value="MDT0493568.1"/>
    <property type="molecule type" value="Genomic_DNA"/>
</dbReference>
<evidence type="ECO:0000256" key="1">
    <source>
        <dbReference type="SAM" id="MobiDB-lite"/>
    </source>
</evidence>
<organism evidence="2 3">
    <name type="scientific">Streptomyces stephensoniae</name>
    <dbReference type="NCBI Taxonomy" id="3375367"/>
    <lineage>
        <taxon>Bacteria</taxon>
        <taxon>Bacillati</taxon>
        <taxon>Actinomycetota</taxon>
        <taxon>Actinomycetes</taxon>
        <taxon>Kitasatosporales</taxon>
        <taxon>Streptomycetaceae</taxon>
        <taxon>Streptomyces</taxon>
    </lineage>
</organism>
<feature type="compositionally biased region" description="Low complexity" evidence="1">
    <location>
        <begin position="48"/>
        <end position="62"/>
    </location>
</feature>
<name>A0ABU2W6S4_9ACTN</name>
<gene>
    <name evidence="2" type="ORF">RM717_24005</name>
</gene>
<sequence>MIAGRPGEDVPPIPAPQVVVLRRLRTARVLVAGLLTAGLTVAAGPTATATAPPHGRTGPATGSAGCANPVPRTLGRLPGSFAVVRALGRPGISAGSSGGVPVYWTGTKVHRVPLPPGNLSGEVTAVNRHGLMVGTLHHPGTGATSAFSFRIGGSGVKLLPGGTAANDVNDSGVIAGVTTGGTTGAGSGRTGVLWKNNAVLRHLTVDGSTGEYGGAFTAVGINDAGTVIGGGSRYVGGEWVGVGLVWKAGPPGHARTLLPEAAPGEGYSSVAADISRTGRVVGHRLFTWGSPVLWDRPYTRPPAEAAVPPELGAEGYLTAISPNGRLTAGYAPNRWAGPGEESGAALVWPTGRPAIKLPRLHPLGTAEAHAVADDGRIGGYATGLPDPDEPETAYPVIWRCAAGG</sequence>
<feature type="region of interest" description="Disordered" evidence="1">
    <location>
        <begin position="48"/>
        <end position="67"/>
    </location>
</feature>
<keyword evidence="3" id="KW-1185">Reference proteome</keyword>